<evidence type="ECO:0000313" key="2">
    <source>
        <dbReference type="Proteomes" id="UP000654075"/>
    </source>
</evidence>
<gene>
    <name evidence="1" type="ORF">PGLA1383_LOCUS44832</name>
</gene>
<dbReference type="Proteomes" id="UP000654075">
    <property type="component" value="Unassembled WGS sequence"/>
</dbReference>
<dbReference type="EMBL" id="CAJNNV010029352">
    <property type="protein sequence ID" value="CAE8628157.1"/>
    <property type="molecule type" value="Genomic_DNA"/>
</dbReference>
<comment type="caution">
    <text evidence="1">The sequence shown here is derived from an EMBL/GenBank/DDBJ whole genome shotgun (WGS) entry which is preliminary data.</text>
</comment>
<keyword evidence="2" id="KW-1185">Reference proteome</keyword>
<name>A0A813GSS3_POLGL</name>
<organism evidence="1 2">
    <name type="scientific">Polarella glacialis</name>
    <name type="common">Dinoflagellate</name>
    <dbReference type="NCBI Taxonomy" id="89957"/>
    <lineage>
        <taxon>Eukaryota</taxon>
        <taxon>Sar</taxon>
        <taxon>Alveolata</taxon>
        <taxon>Dinophyceae</taxon>
        <taxon>Suessiales</taxon>
        <taxon>Suessiaceae</taxon>
        <taxon>Polarella</taxon>
    </lineage>
</organism>
<sequence length="287" mass="31604">MQDLDALQKVMRLLSERGVQMNLEVYGVIIAAAAKCTSSSSSEACLAVGKQAWQQMKLDSYEPRGGHLGAALSLCANAGDPNWARQLWLELPKPSITQLTSYLVALAAHEAPSLTWSTIFAEICKAKVSGPYPTEFLLAELLNVAAKQRDSKTAQRLWQELSKFNVCKLRPETFHAFAKALLLGGDPAGVRPLTKDMLHVGVPPNFRNFLCEAQALLLLLHESPARQTARQELCRSLDEGLQRATAEKRSSKDFALMKAIRRLADVIEGGESIPVSQIRILWPGKWA</sequence>
<protein>
    <submittedName>
        <fullName evidence="1">Uncharacterized protein</fullName>
    </submittedName>
</protein>
<evidence type="ECO:0000313" key="1">
    <source>
        <dbReference type="EMBL" id="CAE8628157.1"/>
    </source>
</evidence>
<dbReference type="Gene3D" id="1.25.40.10">
    <property type="entry name" value="Tetratricopeptide repeat domain"/>
    <property type="match status" value="1"/>
</dbReference>
<reference evidence="1" key="1">
    <citation type="submission" date="2021-02" db="EMBL/GenBank/DDBJ databases">
        <authorList>
            <person name="Dougan E. K."/>
            <person name="Rhodes N."/>
            <person name="Thang M."/>
            <person name="Chan C."/>
        </authorList>
    </citation>
    <scope>NUCLEOTIDE SEQUENCE</scope>
</reference>
<accession>A0A813GSS3</accession>
<dbReference type="AlphaFoldDB" id="A0A813GSS3"/>
<proteinExistence type="predicted"/>
<dbReference type="InterPro" id="IPR011990">
    <property type="entry name" value="TPR-like_helical_dom_sf"/>
</dbReference>